<protein>
    <submittedName>
        <fullName evidence="1">Uncharacterized protein</fullName>
    </submittedName>
</protein>
<dbReference type="EMBL" id="CP061800">
    <property type="protein sequence ID" value="QTA90129.1"/>
    <property type="molecule type" value="Genomic_DNA"/>
</dbReference>
<organism evidence="1 2">
    <name type="scientific">Desulfonema magnum</name>
    <dbReference type="NCBI Taxonomy" id="45655"/>
    <lineage>
        <taxon>Bacteria</taxon>
        <taxon>Pseudomonadati</taxon>
        <taxon>Thermodesulfobacteriota</taxon>
        <taxon>Desulfobacteria</taxon>
        <taxon>Desulfobacterales</taxon>
        <taxon>Desulfococcaceae</taxon>
        <taxon>Desulfonema</taxon>
    </lineage>
</organism>
<gene>
    <name evidence="1" type="ORF">dnm_061900</name>
</gene>
<evidence type="ECO:0000313" key="1">
    <source>
        <dbReference type="EMBL" id="QTA90129.1"/>
    </source>
</evidence>
<reference evidence="1" key="1">
    <citation type="journal article" date="2021" name="Microb. Physiol.">
        <title>Proteogenomic Insights into the Physiology of Marine, Sulfate-Reducing, Filamentous Desulfonema limicola and Desulfonema magnum.</title>
        <authorList>
            <person name="Schnaars V."/>
            <person name="Wohlbrand L."/>
            <person name="Scheve S."/>
            <person name="Hinrichs C."/>
            <person name="Reinhardt R."/>
            <person name="Rabus R."/>
        </authorList>
    </citation>
    <scope>NUCLEOTIDE SEQUENCE</scope>
    <source>
        <strain evidence="1">4be13</strain>
    </source>
</reference>
<dbReference type="Proteomes" id="UP000663722">
    <property type="component" value="Chromosome"/>
</dbReference>
<name>A0A975BRZ8_9BACT</name>
<dbReference type="KEGG" id="dmm:dnm_061900"/>
<proteinExistence type="predicted"/>
<evidence type="ECO:0000313" key="2">
    <source>
        <dbReference type="Proteomes" id="UP000663722"/>
    </source>
</evidence>
<dbReference type="AlphaFoldDB" id="A0A975BRZ8"/>
<accession>A0A975BRZ8</accession>
<keyword evidence="2" id="KW-1185">Reference proteome</keyword>
<sequence>MNASDINTVAVTLSSEGQEFITGKGTVIFLSPVSSEKFPAIKIG</sequence>